<dbReference type="Proteomes" id="UP000789396">
    <property type="component" value="Unassembled WGS sequence"/>
</dbReference>
<accession>A0A9N9J1N1</accession>
<organism evidence="2 3">
    <name type="scientific">Racocetra fulgida</name>
    <dbReference type="NCBI Taxonomy" id="60492"/>
    <lineage>
        <taxon>Eukaryota</taxon>
        <taxon>Fungi</taxon>
        <taxon>Fungi incertae sedis</taxon>
        <taxon>Mucoromycota</taxon>
        <taxon>Glomeromycotina</taxon>
        <taxon>Glomeromycetes</taxon>
        <taxon>Diversisporales</taxon>
        <taxon>Gigasporaceae</taxon>
        <taxon>Racocetra</taxon>
    </lineage>
</organism>
<protein>
    <submittedName>
        <fullName evidence="2">18257_t:CDS:1</fullName>
    </submittedName>
</protein>
<feature type="non-terminal residue" evidence="2">
    <location>
        <position position="1"/>
    </location>
</feature>
<comment type="caution">
    <text evidence="2">The sequence shown here is derived from an EMBL/GenBank/DDBJ whole genome shotgun (WGS) entry which is preliminary data.</text>
</comment>
<feature type="compositionally biased region" description="Low complexity" evidence="1">
    <location>
        <begin position="137"/>
        <end position="154"/>
    </location>
</feature>
<evidence type="ECO:0000256" key="1">
    <source>
        <dbReference type="SAM" id="MobiDB-lite"/>
    </source>
</evidence>
<sequence length="177" mass="20172">GDGGDRQVAKSWNNERSRNRIYLHQPTITGENINGFINMNKNGTFVSGSSISKRDHEGDEHKDRTKKMKTIDSQIDEFFSPVKTHENMNNDHDNAEVALEPQCHLPEEELEDKARKLLKDYWEDVISTIEKFLMSRPDATPIDSDSDSASASTDQTMEQDGRAEDIIQYLTKISKNV</sequence>
<keyword evidence="3" id="KW-1185">Reference proteome</keyword>
<evidence type="ECO:0000313" key="3">
    <source>
        <dbReference type="Proteomes" id="UP000789396"/>
    </source>
</evidence>
<feature type="region of interest" description="Disordered" evidence="1">
    <location>
        <begin position="134"/>
        <end position="163"/>
    </location>
</feature>
<dbReference type="AlphaFoldDB" id="A0A9N9J1N1"/>
<feature type="non-terminal residue" evidence="2">
    <location>
        <position position="177"/>
    </location>
</feature>
<evidence type="ECO:0000313" key="2">
    <source>
        <dbReference type="EMBL" id="CAG8758295.1"/>
    </source>
</evidence>
<feature type="region of interest" description="Disordered" evidence="1">
    <location>
        <begin position="47"/>
        <end position="72"/>
    </location>
</feature>
<dbReference type="OrthoDB" id="2438760at2759"/>
<reference evidence="2" key="1">
    <citation type="submission" date="2021-06" db="EMBL/GenBank/DDBJ databases">
        <authorList>
            <person name="Kallberg Y."/>
            <person name="Tangrot J."/>
            <person name="Rosling A."/>
        </authorList>
    </citation>
    <scope>NUCLEOTIDE SEQUENCE</scope>
    <source>
        <strain evidence="2">IN212</strain>
    </source>
</reference>
<dbReference type="EMBL" id="CAJVPZ010039833">
    <property type="protein sequence ID" value="CAG8758295.1"/>
    <property type="molecule type" value="Genomic_DNA"/>
</dbReference>
<gene>
    <name evidence="2" type="ORF">RFULGI_LOCUS14112</name>
</gene>
<feature type="compositionally biased region" description="Basic and acidic residues" evidence="1">
    <location>
        <begin position="52"/>
        <end position="63"/>
    </location>
</feature>
<name>A0A9N9J1N1_9GLOM</name>
<proteinExistence type="predicted"/>